<comment type="caution">
    <text evidence="5">The sequence shown here is derived from an EMBL/GenBank/DDBJ whole genome shotgun (WGS) entry which is preliminary data.</text>
</comment>
<keyword evidence="3" id="KW-0547">Nucleotide-binding</keyword>
<dbReference type="Pfam" id="PF07714">
    <property type="entry name" value="PK_Tyr_Ser-Thr"/>
    <property type="match status" value="1"/>
</dbReference>
<dbReference type="InterPro" id="IPR003591">
    <property type="entry name" value="Leu-rich_rpt_typical-subtyp"/>
</dbReference>
<keyword evidence="3" id="KW-0067">ATP-binding</keyword>
<keyword evidence="6" id="KW-1185">Reference proteome</keyword>
<protein>
    <recommendedName>
        <fullName evidence="4">Protein kinase domain-containing protein</fullName>
    </recommendedName>
</protein>
<evidence type="ECO:0000313" key="6">
    <source>
        <dbReference type="Proteomes" id="UP001055156"/>
    </source>
</evidence>
<dbReference type="InterPro" id="IPR001245">
    <property type="entry name" value="Ser-Thr/Tyr_kinase_cat_dom"/>
</dbReference>
<dbReference type="PANTHER" id="PTHR48051">
    <property type="match status" value="1"/>
</dbReference>
<keyword evidence="1" id="KW-0433">Leucine-rich repeat</keyword>
<evidence type="ECO:0000256" key="2">
    <source>
        <dbReference type="ARBA" id="ARBA00022737"/>
    </source>
</evidence>
<evidence type="ECO:0000259" key="4">
    <source>
        <dbReference type="PROSITE" id="PS50011"/>
    </source>
</evidence>
<sequence>MSTDQTAATLEALRRGDLAGARTLRLTGLSEVPRELFGLADTLEVLDLGGGTLTDLPADFGRLRRLRVLFGSGNRFARLPPVLGDCPALSQIGCRGAGVQEVPAEALPPALRWLTLTDNRIEALPARLGALPRLQKVLLAGNRLRALPASLAGAPNLELLRLAANAFEALPPWLAGMPALAWLSWAGNPFEPATPPAGAPGIPWADLEIGDCLGEGASGRVHRALRRRPDGAEPVALKLFKGAMTSDGLPEREMEACLAAGRHPNLPGALGRLTGHPEGVQGLVMPLLPASWRALAGPPSQESCSRDVYAPNLALDPASALRLARAAAAAAAHLHGQGLLHGDLYAHNLLWDGQGDAQGDGQGGAAVLSDFGAASRLPPTPAGEAYRRIEVRSWGILLGELLDRCREPPPREAALRALERACTQPEVAARPTMRQVLDALPAEAG</sequence>
<organism evidence="5 6">
    <name type="scientific">Methylobacterium organophilum</name>
    <dbReference type="NCBI Taxonomy" id="410"/>
    <lineage>
        <taxon>Bacteria</taxon>
        <taxon>Pseudomonadati</taxon>
        <taxon>Pseudomonadota</taxon>
        <taxon>Alphaproteobacteria</taxon>
        <taxon>Hyphomicrobiales</taxon>
        <taxon>Methylobacteriaceae</taxon>
        <taxon>Methylobacterium</taxon>
    </lineage>
</organism>
<dbReference type="Proteomes" id="UP001055156">
    <property type="component" value="Unassembled WGS sequence"/>
</dbReference>
<feature type="domain" description="Protein kinase" evidence="4">
    <location>
        <begin position="207"/>
        <end position="445"/>
    </location>
</feature>
<evidence type="ECO:0000313" key="5">
    <source>
        <dbReference type="EMBL" id="GJE29079.1"/>
    </source>
</evidence>
<dbReference type="SUPFAM" id="SSF56112">
    <property type="entry name" value="Protein kinase-like (PK-like)"/>
    <property type="match status" value="1"/>
</dbReference>
<dbReference type="SUPFAM" id="SSF52058">
    <property type="entry name" value="L domain-like"/>
    <property type="match status" value="1"/>
</dbReference>
<dbReference type="Pfam" id="PF13855">
    <property type="entry name" value="LRR_8"/>
    <property type="match status" value="1"/>
</dbReference>
<name>A0ABQ4TFJ4_METOR</name>
<dbReference type="Gene3D" id="3.80.10.10">
    <property type="entry name" value="Ribonuclease Inhibitor"/>
    <property type="match status" value="1"/>
</dbReference>
<dbReference type="InterPro" id="IPR032675">
    <property type="entry name" value="LRR_dom_sf"/>
</dbReference>
<dbReference type="PROSITE" id="PS00107">
    <property type="entry name" value="PROTEIN_KINASE_ATP"/>
    <property type="match status" value="1"/>
</dbReference>
<dbReference type="RefSeq" id="WP_238313245.1">
    <property type="nucleotide sequence ID" value="NZ_BPQV01000013.1"/>
</dbReference>
<dbReference type="PROSITE" id="PS50011">
    <property type="entry name" value="PROTEIN_KINASE_DOM"/>
    <property type="match status" value="1"/>
</dbReference>
<dbReference type="Gene3D" id="1.10.510.10">
    <property type="entry name" value="Transferase(Phosphotransferase) domain 1"/>
    <property type="match status" value="1"/>
</dbReference>
<dbReference type="InterPro" id="IPR000719">
    <property type="entry name" value="Prot_kinase_dom"/>
</dbReference>
<dbReference type="InterPro" id="IPR050216">
    <property type="entry name" value="LRR_domain-containing"/>
</dbReference>
<dbReference type="InterPro" id="IPR011009">
    <property type="entry name" value="Kinase-like_dom_sf"/>
</dbReference>
<dbReference type="SMART" id="SM00369">
    <property type="entry name" value="LRR_TYP"/>
    <property type="match status" value="4"/>
</dbReference>
<evidence type="ECO:0000256" key="1">
    <source>
        <dbReference type="ARBA" id="ARBA00022614"/>
    </source>
</evidence>
<dbReference type="InterPro" id="IPR017441">
    <property type="entry name" value="Protein_kinase_ATP_BS"/>
</dbReference>
<dbReference type="PANTHER" id="PTHR48051:SF1">
    <property type="entry name" value="RAS SUPPRESSOR PROTEIN 1"/>
    <property type="match status" value="1"/>
</dbReference>
<evidence type="ECO:0000256" key="3">
    <source>
        <dbReference type="PROSITE-ProRule" id="PRU10141"/>
    </source>
</evidence>
<dbReference type="EMBL" id="BPQV01000013">
    <property type="protein sequence ID" value="GJE29079.1"/>
    <property type="molecule type" value="Genomic_DNA"/>
</dbReference>
<reference evidence="5" key="2">
    <citation type="submission" date="2021-08" db="EMBL/GenBank/DDBJ databases">
        <authorList>
            <person name="Tani A."/>
            <person name="Ola A."/>
            <person name="Ogura Y."/>
            <person name="Katsura K."/>
            <person name="Hayashi T."/>
        </authorList>
    </citation>
    <scope>NUCLEOTIDE SEQUENCE</scope>
    <source>
        <strain evidence="5">NBRC 15689</strain>
    </source>
</reference>
<keyword evidence="2" id="KW-0677">Repeat</keyword>
<dbReference type="Gene3D" id="3.30.200.20">
    <property type="entry name" value="Phosphorylase Kinase, domain 1"/>
    <property type="match status" value="1"/>
</dbReference>
<gene>
    <name evidence="5" type="ORF">LKMONMHP_3954</name>
</gene>
<proteinExistence type="predicted"/>
<accession>A0ABQ4TFJ4</accession>
<feature type="binding site" evidence="3">
    <location>
        <position position="238"/>
    </location>
    <ligand>
        <name>ATP</name>
        <dbReference type="ChEBI" id="CHEBI:30616"/>
    </ligand>
</feature>
<reference evidence="5" key="1">
    <citation type="journal article" date="2021" name="Front. Microbiol.">
        <title>Comprehensive Comparative Genomics and Phenotyping of Methylobacterium Species.</title>
        <authorList>
            <person name="Alessa O."/>
            <person name="Ogura Y."/>
            <person name="Fujitani Y."/>
            <person name="Takami H."/>
            <person name="Hayashi T."/>
            <person name="Sahin N."/>
            <person name="Tani A."/>
        </authorList>
    </citation>
    <scope>NUCLEOTIDE SEQUENCE</scope>
    <source>
        <strain evidence="5">NBRC 15689</strain>
    </source>
</reference>
<dbReference type="InterPro" id="IPR001611">
    <property type="entry name" value="Leu-rich_rpt"/>
</dbReference>